<comment type="caution">
    <text evidence="2">The sequence shown here is derived from an EMBL/GenBank/DDBJ whole genome shotgun (WGS) entry which is preliminary data.</text>
</comment>
<protein>
    <recommendedName>
        <fullName evidence="4">Secreted protein</fullName>
    </recommendedName>
</protein>
<dbReference type="EMBL" id="MU863909">
    <property type="protein sequence ID" value="KAK4201306.1"/>
    <property type="molecule type" value="Genomic_DNA"/>
</dbReference>
<dbReference type="AlphaFoldDB" id="A0AAN7AU76"/>
<sequence>MAVRLPVVTFLSLSLGFEVDLSNPGCMVVVACRWRLHRVVIVAVMQLSAARRSPYLGERNILVSFPLIIMPPPPVVIHRRVFLSQNCCQTY</sequence>
<evidence type="ECO:0008006" key="4">
    <source>
        <dbReference type="Google" id="ProtNLM"/>
    </source>
</evidence>
<dbReference type="Proteomes" id="UP001303160">
    <property type="component" value="Unassembled WGS sequence"/>
</dbReference>
<reference evidence="2" key="2">
    <citation type="submission" date="2023-05" db="EMBL/GenBank/DDBJ databases">
        <authorList>
            <consortium name="Lawrence Berkeley National Laboratory"/>
            <person name="Steindorff A."/>
            <person name="Hensen N."/>
            <person name="Bonometti L."/>
            <person name="Westerberg I."/>
            <person name="Brannstrom I.O."/>
            <person name="Guillou S."/>
            <person name="Cros-Aarteil S."/>
            <person name="Calhoun S."/>
            <person name="Haridas S."/>
            <person name="Kuo A."/>
            <person name="Mondo S."/>
            <person name="Pangilinan J."/>
            <person name="Riley R."/>
            <person name="Labutti K."/>
            <person name="Andreopoulos B."/>
            <person name="Lipzen A."/>
            <person name="Chen C."/>
            <person name="Yanf M."/>
            <person name="Daum C."/>
            <person name="Ng V."/>
            <person name="Clum A."/>
            <person name="Ohm R."/>
            <person name="Martin F."/>
            <person name="Silar P."/>
            <person name="Natvig D."/>
            <person name="Lalanne C."/>
            <person name="Gautier V."/>
            <person name="Ament-Velasquez S.L."/>
            <person name="Kruys A."/>
            <person name="Hutchinson M.I."/>
            <person name="Powell A.J."/>
            <person name="Barry K."/>
            <person name="Miller A.N."/>
            <person name="Grigoriev I.V."/>
            <person name="Debuchy R."/>
            <person name="Gladieux P."/>
            <person name="Thoren M.H."/>
            <person name="Johannesson H."/>
        </authorList>
    </citation>
    <scope>NUCLEOTIDE SEQUENCE</scope>
    <source>
        <strain evidence="2">CBS 315.58</strain>
    </source>
</reference>
<name>A0AAN7AU76_9PEZI</name>
<keyword evidence="1" id="KW-0732">Signal</keyword>
<evidence type="ECO:0000313" key="2">
    <source>
        <dbReference type="EMBL" id="KAK4201306.1"/>
    </source>
</evidence>
<dbReference type="PROSITE" id="PS51257">
    <property type="entry name" value="PROKAR_LIPOPROTEIN"/>
    <property type="match status" value="1"/>
</dbReference>
<feature type="signal peptide" evidence="1">
    <location>
        <begin position="1"/>
        <end position="16"/>
    </location>
</feature>
<proteinExistence type="predicted"/>
<gene>
    <name evidence="2" type="ORF">QBC40DRAFT_278573</name>
</gene>
<evidence type="ECO:0000313" key="3">
    <source>
        <dbReference type="Proteomes" id="UP001303160"/>
    </source>
</evidence>
<feature type="non-terminal residue" evidence="2">
    <location>
        <position position="91"/>
    </location>
</feature>
<keyword evidence="3" id="KW-1185">Reference proteome</keyword>
<organism evidence="2 3">
    <name type="scientific">Triangularia verruculosa</name>
    <dbReference type="NCBI Taxonomy" id="2587418"/>
    <lineage>
        <taxon>Eukaryota</taxon>
        <taxon>Fungi</taxon>
        <taxon>Dikarya</taxon>
        <taxon>Ascomycota</taxon>
        <taxon>Pezizomycotina</taxon>
        <taxon>Sordariomycetes</taxon>
        <taxon>Sordariomycetidae</taxon>
        <taxon>Sordariales</taxon>
        <taxon>Podosporaceae</taxon>
        <taxon>Triangularia</taxon>
    </lineage>
</organism>
<reference evidence="2" key="1">
    <citation type="journal article" date="2023" name="Mol. Phylogenet. Evol.">
        <title>Genome-scale phylogeny and comparative genomics of the fungal order Sordariales.</title>
        <authorList>
            <person name="Hensen N."/>
            <person name="Bonometti L."/>
            <person name="Westerberg I."/>
            <person name="Brannstrom I.O."/>
            <person name="Guillou S."/>
            <person name="Cros-Aarteil S."/>
            <person name="Calhoun S."/>
            <person name="Haridas S."/>
            <person name="Kuo A."/>
            <person name="Mondo S."/>
            <person name="Pangilinan J."/>
            <person name="Riley R."/>
            <person name="LaButti K."/>
            <person name="Andreopoulos B."/>
            <person name="Lipzen A."/>
            <person name="Chen C."/>
            <person name="Yan M."/>
            <person name="Daum C."/>
            <person name="Ng V."/>
            <person name="Clum A."/>
            <person name="Steindorff A."/>
            <person name="Ohm R.A."/>
            <person name="Martin F."/>
            <person name="Silar P."/>
            <person name="Natvig D.O."/>
            <person name="Lalanne C."/>
            <person name="Gautier V."/>
            <person name="Ament-Velasquez S.L."/>
            <person name="Kruys A."/>
            <person name="Hutchinson M.I."/>
            <person name="Powell A.J."/>
            <person name="Barry K."/>
            <person name="Miller A.N."/>
            <person name="Grigoriev I.V."/>
            <person name="Debuchy R."/>
            <person name="Gladieux P."/>
            <person name="Hiltunen Thoren M."/>
            <person name="Johannesson H."/>
        </authorList>
    </citation>
    <scope>NUCLEOTIDE SEQUENCE</scope>
    <source>
        <strain evidence="2">CBS 315.58</strain>
    </source>
</reference>
<accession>A0AAN7AU76</accession>
<evidence type="ECO:0000256" key="1">
    <source>
        <dbReference type="SAM" id="SignalP"/>
    </source>
</evidence>
<feature type="chain" id="PRO_5043002430" description="Secreted protein" evidence="1">
    <location>
        <begin position="17"/>
        <end position="91"/>
    </location>
</feature>